<gene>
    <name evidence="2" type="ORF">SDC9_23969</name>
</gene>
<proteinExistence type="predicted"/>
<accession>A0A644UGJ0</accession>
<dbReference type="Gene3D" id="3.90.550.10">
    <property type="entry name" value="Spore Coat Polysaccharide Biosynthesis Protein SpsA, Chain A"/>
    <property type="match status" value="1"/>
</dbReference>
<dbReference type="Pfam" id="PF00535">
    <property type="entry name" value="Glycos_transf_2"/>
    <property type="match status" value="1"/>
</dbReference>
<dbReference type="InterPro" id="IPR001173">
    <property type="entry name" value="Glyco_trans_2-like"/>
</dbReference>
<dbReference type="SUPFAM" id="SSF53448">
    <property type="entry name" value="Nucleotide-diphospho-sugar transferases"/>
    <property type="match status" value="1"/>
</dbReference>
<dbReference type="GO" id="GO:0016758">
    <property type="term" value="F:hexosyltransferase activity"/>
    <property type="evidence" value="ECO:0007669"/>
    <property type="project" value="UniProtKB-ARBA"/>
</dbReference>
<dbReference type="AlphaFoldDB" id="A0A644UGJ0"/>
<organism evidence="2">
    <name type="scientific">bioreactor metagenome</name>
    <dbReference type="NCBI Taxonomy" id="1076179"/>
    <lineage>
        <taxon>unclassified sequences</taxon>
        <taxon>metagenomes</taxon>
        <taxon>ecological metagenomes</taxon>
    </lineage>
</organism>
<feature type="domain" description="Glycosyltransferase 2-like" evidence="1">
    <location>
        <begin position="1"/>
        <end position="152"/>
    </location>
</feature>
<dbReference type="CDD" id="cd00761">
    <property type="entry name" value="Glyco_tranf_GTA_type"/>
    <property type="match status" value="1"/>
</dbReference>
<comment type="caution">
    <text evidence="2">The sequence shown here is derived from an EMBL/GenBank/DDBJ whole genome shotgun (WGS) entry which is preliminary data.</text>
</comment>
<name>A0A644UGJ0_9ZZZZ</name>
<sequence length="383" mass="44957">MPIFNAEKHLKSSLDSIINQSIGLENLQVILINDGSTDDSKNILNEYARKYDNFLVIHIEKNIGGAYGPRNIGIKYASADYLMFLDSDDRYELNACEILYGKISSKDYKDLDIVFGRYKRIYKDESHNGYLDKKNEENYGENNEINYSKGLNMEYIQKSYSPYEDNIFEYSDDVLENYYLSPPASFFWKNIFSNLFYGKKIKKYDSNKEYIKEIYIRDINNNVDILKILPSIWTKIYSKDLIINNDIKFPSYISGEDLNFVIESYLNAKGILFLNESFITNYYMRDSQENKSITKDISFKLVLDSLKSYKACLDLCNSYKFQFADVILNPFLLNWIQLFLKFNGDNKEKKELLNLAKQMKKSNNGGLMFKLLISFTIFIIRIF</sequence>
<protein>
    <recommendedName>
        <fullName evidence="1">Glycosyltransferase 2-like domain-containing protein</fullName>
    </recommendedName>
</protein>
<dbReference type="PANTHER" id="PTHR22916">
    <property type="entry name" value="GLYCOSYLTRANSFERASE"/>
    <property type="match status" value="1"/>
</dbReference>
<evidence type="ECO:0000259" key="1">
    <source>
        <dbReference type="Pfam" id="PF00535"/>
    </source>
</evidence>
<dbReference type="InterPro" id="IPR029044">
    <property type="entry name" value="Nucleotide-diphossugar_trans"/>
</dbReference>
<dbReference type="EMBL" id="VSSQ01000113">
    <property type="protein sequence ID" value="MPL78105.1"/>
    <property type="molecule type" value="Genomic_DNA"/>
</dbReference>
<reference evidence="2" key="1">
    <citation type="submission" date="2019-08" db="EMBL/GenBank/DDBJ databases">
        <authorList>
            <person name="Kucharzyk K."/>
            <person name="Murdoch R.W."/>
            <person name="Higgins S."/>
            <person name="Loffler F."/>
        </authorList>
    </citation>
    <scope>NUCLEOTIDE SEQUENCE</scope>
</reference>
<dbReference type="PANTHER" id="PTHR22916:SF3">
    <property type="entry name" value="UDP-GLCNAC:BETAGAL BETA-1,3-N-ACETYLGLUCOSAMINYLTRANSFERASE-LIKE PROTEIN 1"/>
    <property type="match status" value="1"/>
</dbReference>
<evidence type="ECO:0000313" key="2">
    <source>
        <dbReference type="EMBL" id="MPL78105.1"/>
    </source>
</evidence>